<reference evidence="2 3" key="1">
    <citation type="submission" date="2015-07" db="EMBL/GenBank/DDBJ databases">
        <title>ATOL: Assembling a taxonomically balanced genome-scale reconstruction of the evolutionary history of the Enterobacteriaceae.</title>
        <authorList>
            <person name="Plunkett G.III."/>
            <person name="Neeno-Eckwall E.C."/>
            <person name="Glasner J.D."/>
            <person name="Perna N.T."/>
        </authorList>
    </citation>
    <scope>NUCLEOTIDE SEQUENCE [LARGE SCALE GENOMIC DNA]</scope>
    <source>
        <strain evidence="2 3">ATCC 35017</strain>
    </source>
</reference>
<dbReference type="RefSeq" id="WP_053907836.1">
    <property type="nucleotide sequence ID" value="NZ_CAWMUS010000014.1"/>
</dbReference>
<dbReference type="GO" id="GO:0003677">
    <property type="term" value="F:DNA binding"/>
    <property type="evidence" value="ECO:0007669"/>
    <property type="project" value="InterPro"/>
</dbReference>
<name>A0A0N0IAN9_9GAMM</name>
<dbReference type="Gene3D" id="1.10.260.40">
    <property type="entry name" value="lambda repressor-like DNA-binding domains"/>
    <property type="match status" value="1"/>
</dbReference>
<dbReference type="PROSITE" id="PS50943">
    <property type="entry name" value="HTH_CROC1"/>
    <property type="match status" value="1"/>
</dbReference>
<proteinExistence type="predicted"/>
<dbReference type="AlphaFoldDB" id="A0A0N0IAN9"/>
<dbReference type="CDD" id="cd00093">
    <property type="entry name" value="HTH_XRE"/>
    <property type="match status" value="1"/>
</dbReference>
<protein>
    <recommendedName>
        <fullName evidence="1">HTH cro/C1-type domain-containing protein</fullName>
    </recommendedName>
</protein>
<dbReference type="InterPro" id="IPR010982">
    <property type="entry name" value="Lambda_DNA-bd_dom_sf"/>
</dbReference>
<dbReference type="EMBL" id="LGAA01000014">
    <property type="protein sequence ID" value="KPD03193.1"/>
    <property type="molecule type" value="Genomic_DNA"/>
</dbReference>
<dbReference type="SUPFAM" id="SSF47413">
    <property type="entry name" value="lambda repressor-like DNA-binding domains"/>
    <property type="match status" value="1"/>
</dbReference>
<evidence type="ECO:0000313" key="3">
    <source>
        <dbReference type="Proteomes" id="UP000053226"/>
    </source>
</evidence>
<comment type="caution">
    <text evidence="2">The sequence shown here is derived from an EMBL/GenBank/DDBJ whole genome shotgun (WGS) entry which is preliminary data.</text>
</comment>
<dbReference type="Proteomes" id="UP000053226">
    <property type="component" value="Unassembled WGS sequence"/>
</dbReference>
<evidence type="ECO:0000313" key="2">
    <source>
        <dbReference type="EMBL" id="KPD03193.1"/>
    </source>
</evidence>
<evidence type="ECO:0000259" key="1">
    <source>
        <dbReference type="PROSITE" id="PS50943"/>
    </source>
</evidence>
<keyword evidence="3" id="KW-1185">Reference proteome</keyword>
<dbReference type="Pfam" id="PF01381">
    <property type="entry name" value="HTH_3"/>
    <property type="match status" value="1"/>
</dbReference>
<gene>
    <name evidence="2" type="ORF">M992_1325</name>
</gene>
<feature type="domain" description="HTH cro/C1-type" evidence="1">
    <location>
        <begin position="14"/>
        <end position="68"/>
    </location>
</feature>
<dbReference type="OrthoDB" id="6461508at2"/>
<accession>A0A0N0IAN9</accession>
<dbReference type="SMART" id="SM00530">
    <property type="entry name" value="HTH_XRE"/>
    <property type="match status" value="1"/>
</dbReference>
<organism evidence="2 3">
    <name type="scientific">Moellerella wisconsensis ATCC 35017</name>
    <dbReference type="NCBI Taxonomy" id="1354267"/>
    <lineage>
        <taxon>Bacteria</taxon>
        <taxon>Pseudomonadati</taxon>
        <taxon>Pseudomonadota</taxon>
        <taxon>Gammaproteobacteria</taxon>
        <taxon>Enterobacterales</taxon>
        <taxon>Morganellaceae</taxon>
        <taxon>Moellerella</taxon>
    </lineage>
</organism>
<sequence>MKNIQISKLIGVKIREERENHKMSLRQIATLIGVTEEELYQFECGNTCIDVDSLFVFARLFNLDPISFMHGIVNVNIGAGNTIH</sequence>
<dbReference type="InterPro" id="IPR001387">
    <property type="entry name" value="Cro/C1-type_HTH"/>
</dbReference>